<reference evidence="2" key="2">
    <citation type="submission" date="2025-08" db="UniProtKB">
        <authorList>
            <consortium name="Ensembl"/>
        </authorList>
    </citation>
    <scope>IDENTIFICATION</scope>
</reference>
<evidence type="ECO:0000313" key="3">
    <source>
        <dbReference type="Proteomes" id="UP000233100"/>
    </source>
</evidence>
<dbReference type="Proteomes" id="UP000233100">
    <property type="component" value="Chromosome 16"/>
</dbReference>
<organism evidence="2 3">
    <name type="scientific">Macaca fascicularis</name>
    <name type="common">Crab-eating macaque</name>
    <name type="synonym">Cynomolgus monkey</name>
    <dbReference type="NCBI Taxonomy" id="9541"/>
    <lineage>
        <taxon>Eukaryota</taxon>
        <taxon>Metazoa</taxon>
        <taxon>Chordata</taxon>
        <taxon>Craniata</taxon>
        <taxon>Vertebrata</taxon>
        <taxon>Euteleostomi</taxon>
        <taxon>Mammalia</taxon>
        <taxon>Eutheria</taxon>
        <taxon>Euarchontoglires</taxon>
        <taxon>Primates</taxon>
        <taxon>Haplorrhini</taxon>
        <taxon>Catarrhini</taxon>
        <taxon>Cercopithecidae</taxon>
        <taxon>Cercopithecinae</taxon>
        <taxon>Macaca</taxon>
    </lineage>
</organism>
<reference evidence="2" key="3">
    <citation type="submission" date="2025-09" db="UniProtKB">
        <authorList>
            <consortium name="Ensembl"/>
        </authorList>
    </citation>
    <scope>IDENTIFICATION</scope>
</reference>
<keyword evidence="1" id="KW-1133">Transmembrane helix</keyword>
<dbReference type="GeneTree" id="ENSGT00940000167556"/>
<keyword evidence="1" id="KW-0472">Membrane</keyword>
<dbReference type="PANTHER" id="PTHR46254">
    <property type="entry name" value="PROTEIN GVQW1-RELATED"/>
    <property type="match status" value="1"/>
</dbReference>
<sequence length="115" mass="12888">MLPILVSSPRPQVIPLPQSPKMLTLQITGLSHCAYLQLFFFFFFFETESCSVTQAGVQWCHLRSLQPLPPGLKRSSHLCLPSSWDYRCLSPCPANFCMVLVETGSCHVGWLVSNS</sequence>
<keyword evidence="3" id="KW-1185">Reference proteome</keyword>
<accession>A0A7N9DBI0</accession>
<evidence type="ECO:0000256" key="1">
    <source>
        <dbReference type="SAM" id="Phobius"/>
    </source>
</evidence>
<dbReference type="Ensembl" id="ENSMFAT00000095172.1">
    <property type="protein sequence ID" value="ENSMFAP00000061652.1"/>
    <property type="gene ID" value="ENSMFAG00000062177.1"/>
</dbReference>
<evidence type="ECO:0000313" key="2">
    <source>
        <dbReference type="Ensembl" id="ENSMFAP00000061652.1"/>
    </source>
</evidence>
<name>A0A7N9DBI0_MACFA</name>
<protein>
    <submittedName>
        <fullName evidence="2">Uncharacterized protein</fullName>
    </submittedName>
</protein>
<reference evidence="2 3" key="1">
    <citation type="submission" date="2013-03" db="EMBL/GenBank/DDBJ databases">
        <authorList>
            <person name="Warren W."/>
            <person name="Wilson R.K."/>
        </authorList>
    </citation>
    <scope>NUCLEOTIDE SEQUENCE</scope>
</reference>
<feature type="transmembrane region" description="Helical" evidence="1">
    <location>
        <begin position="23"/>
        <end position="45"/>
    </location>
</feature>
<keyword evidence="1" id="KW-0812">Transmembrane</keyword>
<dbReference type="AlphaFoldDB" id="A0A7N9DBI0"/>
<proteinExistence type="predicted"/>